<evidence type="ECO:0000313" key="3">
    <source>
        <dbReference type="Proteomes" id="UP001219934"/>
    </source>
</evidence>
<gene>
    <name evidence="2" type="ORF">JOQ06_004769</name>
</gene>
<protein>
    <submittedName>
        <fullName evidence="2">Uncharacterized protein</fullName>
    </submittedName>
</protein>
<feature type="compositionally biased region" description="Basic and acidic residues" evidence="1">
    <location>
        <begin position="87"/>
        <end position="102"/>
    </location>
</feature>
<feature type="region of interest" description="Disordered" evidence="1">
    <location>
        <begin position="1"/>
        <end position="39"/>
    </location>
</feature>
<evidence type="ECO:0000256" key="1">
    <source>
        <dbReference type="SAM" id="MobiDB-lite"/>
    </source>
</evidence>
<accession>A0AAD6AP49</accession>
<evidence type="ECO:0000313" key="2">
    <source>
        <dbReference type="EMBL" id="KAJ4929150.1"/>
    </source>
</evidence>
<comment type="caution">
    <text evidence="2">The sequence shown here is derived from an EMBL/GenBank/DDBJ whole genome shotgun (WGS) entry which is preliminary data.</text>
</comment>
<sequence>EGRGGGDKQAKEDGGQGTHAEEPDSRQETLESSHGYLHSSSMLSVSILDKTAGTMPWRHTPALTLAVSHGKNFPEFRSQAWRHKAKSREGEREGGGDVREEVGSTAPGLVGTEAANSLHPAQ</sequence>
<keyword evidence="3" id="KW-1185">Reference proteome</keyword>
<feature type="compositionally biased region" description="Basic and acidic residues" evidence="1">
    <location>
        <begin position="1"/>
        <end position="31"/>
    </location>
</feature>
<dbReference type="EMBL" id="JAPTMU010000017">
    <property type="protein sequence ID" value="KAJ4929150.1"/>
    <property type="molecule type" value="Genomic_DNA"/>
</dbReference>
<reference evidence="2" key="1">
    <citation type="submission" date="2022-11" db="EMBL/GenBank/DDBJ databases">
        <title>Chromosome-level genome of Pogonophryne albipinna.</title>
        <authorList>
            <person name="Jo E."/>
        </authorList>
    </citation>
    <scope>NUCLEOTIDE SEQUENCE</scope>
    <source>
        <strain evidence="2">SGF0006</strain>
        <tissue evidence="2">Muscle</tissue>
    </source>
</reference>
<dbReference type="Proteomes" id="UP001219934">
    <property type="component" value="Unassembled WGS sequence"/>
</dbReference>
<dbReference type="AlphaFoldDB" id="A0AAD6AP49"/>
<feature type="non-terminal residue" evidence="2">
    <location>
        <position position="122"/>
    </location>
</feature>
<feature type="region of interest" description="Disordered" evidence="1">
    <location>
        <begin position="79"/>
        <end position="122"/>
    </location>
</feature>
<organism evidence="2 3">
    <name type="scientific">Pogonophryne albipinna</name>
    <dbReference type="NCBI Taxonomy" id="1090488"/>
    <lineage>
        <taxon>Eukaryota</taxon>
        <taxon>Metazoa</taxon>
        <taxon>Chordata</taxon>
        <taxon>Craniata</taxon>
        <taxon>Vertebrata</taxon>
        <taxon>Euteleostomi</taxon>
        <taxon>Actinopterygii</taxon>
        <taxon>Neopterygii</taxon>
        <taxon>Teleostei</taxon>
        <taxon>Neoteleostei</taxon>
        <taxon>Acanthomorphata</taxon>
        <taxon>Eupercaria</taxon>
        <taxon>Perciformes</taxon>
        <taxon>Notothenioidei</taxon>
        <taxon>Pogonophryne</taxon>
    </lineage>
</organism>
<name>A0AAD6AP49_9TELE</name>
<proteinExistence type="predicted"/>